<evidence type="ECO:0000259" key="2">
    <source>
        <dbReference type="PROSITE" id="PS50878"/>
    </source>
</evidence>
<evidence type="ECO:0000313" key="3">
    <source>
        <dbReference type="EMBL" id="MBT0676580.1"/>
    </source>
</evidence>
<evidence type="ECO:0000313" key="4">
    <source>
        <dbReference type="Proteomes" id="UP001519538"/>
    </source>
</evidence>
<organism evidence="3 4">
    <name type="scientific">Komagataeibacter oboediens</name>
    <dbReference type="NCBI Taxonomy" id="65958"/>
    <lineage>
        <taxon>Bacteria</taxon>
        <taxon>Pseudomonadati</taxon>
        <taxon>Pseudomonadota</taxon>
        <taxon>Alphaproteobacteria</taxon>
        <taxon>Acetobacterales</taxon>
        <taxon>Acetobacteraceae</taxon>
        <taxon>Komagataeibacter</taxon>
    </lineage>
</organism>
<proteinExistence type="predicted"/>
<feature type="domain" description="Reverse transcriptase" evidence="2">
    <location>
        <begin position="128"/>
        <end position="374"/>
    </location>
</feature>
<dbReference type="InterPro" id="IPR000477">
    <property type="entry name" value="RT_dom"/>
</dbReference>
<evidence type="ECO:0000256" key="1">
    <source>
        <dbReference type="SAM" id="Coils"/>
    </source>
</evidence>
<comment type="caution">
    <text evidence="3">The sequence shown here is derived from an EMBL/GenBank/DDBJ whole genome shotgun (WGS) entry which is preliminary data.</text>
</comment>
<gene>
    <name evidence="3" type="ORF">HNO79_14445</name>
</gene>
<protein>
    <recommendedName>
        <fullName evidence="2">Reverse transcriptase domain-containing protein</fullName>
    </recommendedName>
</protein>
<dbReference type="GeneID" id="79188948"/>
<dbReference type="CDD" id="cd01646">
    <property type="entry name" value="RT_Bac_retron_I"/>
    <property type="match status" value="1"/>
</dbReference>
<keyword evidence="4" id="KW-1185">Reference proteome</keyword>
<keyword evidence="1" id="KW-0175">Coiled coil</keyword>
<dbReference type="RefSeq" id="WP_214165669.1">
    <property type="nucleotide sequence ID" value="NZ_JABLUU010000020.1"/>
</dbReference>
<feature type="coiled-coil region" evidence="1">
    <location>
        <begin position="504"/>
        <end position="531"/>
    </location>
</feature>
<dbReference type="PROSITE" id="PS50878">
    <property type="entry name" value="RT_POL"/>
    <property type="match status" value="1"/>
</dbReference>
<dbReference type="EMBL" id="JABLUU010000020">
    <property type="protein sequence ID" value="MBT0676580.1"/>
    <property type="molecule type" value="Genomic_DNA"/>
</dbReference>
<name>A0ABS5ST79_9PROT</name>
<accession>A0ABS5ST79</accession>
<sequence length="1080" mass="122339">MNAYERLLLPENLNYAWVKAKNLYRMADGYIDTGEIAAFELDLERRLEDIRRQFEKGSYRLKPLRPLPRPKKICGEQAINRQYYHVAIEDQVAWIALVNALGPNLDQMMEPWSYGNRLYRPAWYEKDEESNSHLEIGPYRHASGHLYRKFQHSWPLFRRHISLTARMMAFHRKLHRDEMDEPDQLAEITAERTELIYFKPEFWVQQKKSSKTDLYYASIDLKQFFPDLKVEGVLRGLTMAGGMAEPQIANIVTKMLDFQIDTSGMPDAAFENVEPPFLKTSVKGIPTGLFVAGFLANAAMFPIDRLVATQLAQQRNVAHFRFVDDHTIIAYDFDVLCNWILWYERLLKTQDIGPKINEEKYDPENLGSWLSHLKSGASIADSQDKKGGDLRASAMHEAKLDGKNPTKLMTKTLAQVSAIAATDIHILDDGDLGERLKMLEWLLLADIPEREIRPDTRAAFAAGQIASLVPVLIQEANGLVDTARDVAAYELQRPKTGQATADEQKCYEEKLEELKSKLRACENNQEHSEHAIMDRCFRLLLQSLREHPGKPRLFYRIHQYCRVTGHQGLASVSEWLEDMRVANHHSWADYYIALSFQLMAAGLLTTARRLLANISLRSDVKASVNYLKDVAGLNIGVYCVPQNRETWYHAMGRREFGVALIQVAQMLLGHSQHVELAQRLAALSKAYVNVQPGNSADMWLAETGYTPGVWAHLAEEILSANSQPSPAWSALVPSFSFDQWSDLQGARRYPEYIPSAAWTQLLNMSAPLPKNDSAWLYEVINGDPQRCAEAKIARKVAFTQAARAQTSPPTSSMTVSEWTASIRSCSPFDPRRGEWTALEITAQLLEDATSTGGDEAILDRLHPNNVLLPRAWVDCSACDHDRTELSWEEWRRNVRNDGKAVRLRDTRTSLSDYRYALSSKIGVPIAASEKRLAAVGRLLFGLLRNDHAAPRIWNLRGNELVVPLPRGRWFEFLAISSWTTQILEACLGARSAESRAITRTPSLFGWHDGDKPNDADFDGPTIFSSTDLLEQIRQAQQILEDNQLAVARNQPRQVIPFRLTDFAAGVENVDIVSEGDPNAQ</sequence>
<dbReference type="Proteomes" id="UP001519538">
    <property type="component" value="Unassembled WGS sequence"/>
</dbReference>
<reference evidence="3 4" key="1">
    <citation type="journal article" date="2021" name="Astrobiology">
        <title>Bacterial Cellulose Retains Robustness but Its Synthesis Declines After Exposure to a Mars-Like Environment Simulated Outside the International Space Station.</title>
        <authorList>
            <person name="Orlovska I."/>
            <person name="Podolich O."/>
            <person name="Kukharenko O."/>
            <person name="Zaets I."/>
            <person name="Reva O."/>
            <person name="Khirunenko L."/>
            <person name="Zmejkoski D."/>
            <person name="Rogalsky S."/>
            <person name="Barh D."/>
            <person name="Tiwari S."/>
            <person name="Kumavath R."/>
            <person name="Goes-Neto A."/>
            <person name="Azevedo V."/>
            <person name="Brenig B."/>
            <person name="Ghosh P."/>
            <person name="de Vera J.P."/>
            <person name="Kozyrovska N."/>
        </authorList>
    </citation>
    <scope>NUCLEOTIDE SEQUENCE [LARGE SCALE GENOMIC DNA]</scope>
    <source>
        <strain evidence="3 4">IMBG 311</strain>
    </source>
</reference>